<dbReference type="Proteomes" id="UP000198736">
    <property type="component" value="Unassembled WGS sequence"/>
</dbReference>
<comment type="catalytic activity">
    <reaction evidence="1 9">
        <text>a ribonucleoside 5'-phosphate + H2O = a ribonucleoside + phosphate</text>
        <dbReference type="Rhea" id="RHEA:12484"/>
        <dbReference type="ChEBI" id="CHEBI:15377"/>
        <dbReference type="ChEBI" id="CHEBI:18254"/>
        <dbReference type="ChEBI" id="CHEBI:43474"/>
        <dbReference type="ChEBI" id="CHEBI:58043"/>
        <dbReference type="EC" id="3.1.3.5"/>
    </reaction>
</comment>
<evidence type="ECO:0000313" key="12">
    <source>
        <dbReference type="Proteomes" id="UP000198736"/>
    </source>
</evidence>
<dbReference type="PANTHER" id="PTHR30457:SF12">
    <property type="entry name" value="5'_3'-NUCLEOTIDASE SURE"/>
    <property type="match status" value="1"/>
</dbReference>
<comment type="cofactor">
    <cofactor evidence="2">
        <name>Mg(2+)</name>
        <dbReference type="ChEBI" id="CHEBI:18420"/>
    </cofactor>
</comment>
<dbReference type="EMBL" id="CZPZ01000023">
    <property type="protein sequence ID" value="CUS37116.1"/>
    <property type="molecule type" value="Genomic_DNA"/>
</dbReference>
<accession>A0A0S4LHQ9</accession>
<dbReference type="Pfam" id="PF01975">
    <property type="entry name" value="SurE"/>
    <property type="match status" value="1"/>
</dbReference>
<dbReference type="NCBIfam" id="TIGR00087">
    <property type="entry name" value="surE"/>
    <property type="match status" value="1"/>
</dbReference>
<sequence length="270" mass="29578">MRILVTNDDGIQSPGIAALAKALAAIGEVWIVAPDRERTAVAHAVTLHKPLRLHQLSPRTYAVNGTPVDCVNLALLKVMPKPPAIVVSGINKGVNLGDDVMYSGTVSAAMEGAILGIPSVAVSQEGQEKFRFEIGAIYAARVARLVLAHGLPEETLLNVNIPDRPQRGIRGARVTCLSRRRFDNPIIEKLDPHGRKYYWIAGKRVSWSRSKDADHEAIEEGFVSITPIRLDSTNHGVLDQFRAWEPIMTHGVKKPQPLARRSLHPGQREA</sequence>
<feature type="binding site" evidence="9">
    <location>
        <position position="91"/>
    </location>
    <ligand>
        <name>a divalent metal cation</name>
        <dbReference type="ChEBI" id="CHEBI:60240"/>
    </ligand>
</feature>
<dbReference type="GO" id="GO:0004309">
    <property type="term" value="F:exopolyphosphatase activity"/>
    <property type="evidence" value="ECO:0007669"/>
    <property type="project" value="TreeGrafter"/>
</dbReference>
<dbReference type="GO" id="GO:0046872">
    <property type="term" value="F:metal ion binding"/>
    <property type="evidence" value="ECO:0007669"/>
    <property type="project" value="UniProtKB-UniRule"/>
</dbReference>
<dbReference type="GO" id="GO:0008254">
    <property type="term" value="F:3'-nucleotidase activity"/>
    <property type="evidence" value="ECO:0007669"/>
    <property type="project" value="TreeGrafter"/>
</dbReference>
<evidence type="ECO:0000256" key="2">
    <source>
        <dbReference type="ARBA" id="ARBA00001946"/>
    </source>
</evidence>
<evidence type="ECO:0000256" key="7">
    <source>
        <dbReference type="ARBA" id="ARBA00022741"/>
    </source>
</evidence>
<dbReference type="HAMAP" id="MF_00060">
    <property type="entry name" value="SurE"/>
    <property type="match status" value="1"/>
</dbReference>
<comment type="subcellular location">
    <subcellularLocation>
        <location evidence="3 9">Cytoplasm</location>
    </subcellularLocation>
</comment>
<organism evidence="11 12">
    <name type="scientific">Candidatus Nitrospira nitrificans</name>
    <dbReference type="NCBI Taxonomy" id="1742973"/>
    <lineage>
        <taxon>Bacteria</taxon>
        <taxon>Pseudomonadati</taxon>
        <taxon>Nitrospirota</taxon>
        <taxon>Nitrospiria</taxon>
        <taxon>Nitrospirales</taxon>
        <taxon>Nitrospiraceae</taxon>
        <taxon>Nitrospira</taxon>
    </lineage>
</organism>
<keyword evidence="5 9" id="KW-0963">Cytoplasm</keyword>
<feature type="binding site" evidence="9">
    <location>
        <position position="8"/>
    </location>
    <ligand>
        <name>a divalent metal cation</name>
        <dbReference type="ChEBI" id="CHEBI:60240"/>
    </ligand>
</feature>
<feature type="domain" description="Survival protein SurE-like phosphatase/nucleotidase" evidence="10">
    <location>
        <begin position="3"/>
        <end position="183"/>
    </location>
</feature>
<evidence type="ECO:0000256" key="3">
    <source>
        <dbReference type="ARBA" id="ARBA00004496"/>
    </source>
</evidence>
<dbReference type="EC" id="3.1.3.5" evidence="9"/>
<comment type="cofactor">
    <cofactor evidence="9">
        <name>a divalent metal cation</name>
        <dbReference type="ChEBI" id="CHEBI:60240"/>
    </cofactor>
    <text evidence="9">Binds 1 divalent metal cation per subunit.</text>
</comment>
<dbReference type="InterPro" id="IPR036523">
    <property type="entry name" value="SurE-like_sf"/>
</dbReference>
<dbReference type="Gene3D" id="3.40.1210.10">
    <property type="entry name" value="Survival protein SurE-like phosphatase/nucleotidase"/>
    <property type="match status" value="1"/>
</dbReference>
<comment type="function">
    <text evidence="9">Nucleotidase that shows phosphatase activity on nucleoside 5'-monophosphates.</text>
</comment>
<dbReference type="GO" id="GO:0005737">
    <property type="term" value="C:cytoplasm"/>
    <property type="evidence" value="ECO:0007669"/>
    <property type="project" value="UniProtKB-SubCell"/>
</dbReference>
<evidence type="ECO:0000313" key="11">
    <source>
        <dbReference type="EMBL" id="CUS37116.1"/>
    </source>
</evidence>
<dbReference type="STRING" id="1742973.COMA2_30084"/>
<evidence type="ECO:0000256" key="9">
    <source>
        <dbReference type="HAMAP-Rule" id="MF_00060"/>
    </source>
</evidence>
<dbReference type="NCBIfam" id="NF001490">
    <property type="entry name" value="PRK00346.1-4"/>
    <property type="match status" value="1"/>
</dbReference>
<dbReference type="RefSeq" id="WP_090898780.1">
    <property type="nucleotide sequence ID" value="NZ_CZPZ01000023.1"/>
</dbReference>
<dbReference type="InterPro" id="IPR030048">
    <property type="entry name" value="SurE"/>
</dbReference>
<dbReference type="OrthoDB" id="9780815at2"/>
<dbReference type="AlphaFoldDB" id="A0A0S4LHQ9"/>
<reference evidence="12" key="1">
    <citation type="submission" date="2015-10" db="EMBL/GenBank/DDBJ databases">
        <authorList>
            <person name="Luecker S."/>
            <person name="Luecker S."/>
        </authorList>
    </citation>
    <scope>NUCLEOTIDE SEQUENCE [LARGE SCALE GENOMIC DNA]</scope>
</reference>
<evidence type="ECO:0000256" key="4">
    <source>
        <dbReference type="ARBA" id="ARBA00011062"/>
    </source>
</evidence>
<evidence type="ECO:0000256" key="6">
    <source>
        <dbReference type="ARBA" id="ARBA00022723"/>
    </source>
</evidence>
<keyword evidence="8 9" id="KW-0378">Hydrolase</keyword>
<keyword evidence="6 9" id="KW-0479">Metal-binding</keyword>
<comment type="similarity">
    <text evidence="4 9">Belongs to the SurE nucleotidase family.</text>
</comment>
<evidence type="ECO:0000256" key="1">
    <source>
        <dbReference type="ARBA" id="ARBA00000815"/>
    </source>
</evidence>
<evidence type="ECO:0000256" key="5">
    <source>
        <dbReference type="ARBA" id="ARBA00022490"/>
    </source>
</evidence>
<evidence type="ECO:0000256" key="8">
    <source>
        <dbReference type="ARBA" id="ARBA00022801"/>
    </source>
</evidence>
<dbReference type="GO" id="GO:0000166">
    <property type="term" value="F:nucleotide binding"/>
    <property type="evidence" value="ECO:0007669"/>
    <property type="project" value="UniProtKB-KW"/>
</dbReference>
<evidence type="ECO:0000259" key="10">
    <source>
        <dbReference type="Pfam" id="PF01975"/>
    </source>
</evidence>
<keyword evidence="7 9" id="KW-0547">Nucleotide-binding</keyword>
<dbReference type="GO" id="GO:0008253">
    <property type="term" value="F:5'-nucleotidase activity"/>
    <property type="evidence" value="ECO:0007669"/>
    <property type="project" value="UniProtKB-UniRule"/>
</dbReference>
<name>A0A0S4LHQ9_9BACT</name>
<gene>
    <name evidence="9 11" type="primary">surE</name>
    <name evidence="11" type="ORF">COMA2_30084</name>
</gene>
<dbReference type="InterPro" id="IPR002828">
    <property type="entry name" value="SurE-like_Pase/nucleotidase"/>
</dbReference>
<proteinExistence type="inferred from homology"/>
<comment type="caution">
    <text evidence="9">Lacks conserved residue(s) required for the propagation of feature annotation.</text>
</comment>
<protein>
    <recommendedName>
        <fullName evidence="9">5'-nucleotidase SurE</fullName>
        <ecNumber evidence="9">3.1.3.5</ecNumber>
    </recommendedName>
    <alternativeName>
        <fullName evidence="9">Nucleoside 5'-monophosphate phosphohydrolase</fullName>
    </alternativeName>
</protein>
<dbReference type="PANTHER" id="PTHR30457">
    <property type="entry name" value="5'-NUCLEOTIDASE SURE"/>
    <property type="match status" value="1"/>
</dbReference>
<feature type="binding site" evidence="9">
    <location>
        <position position="9"/>
    </location>
    <ligand>
        <name>a divalent metal cation</name>
        <dbReference type="ChEBI" id="CHEBI:60240"/>
    </ligand>
</feature>
<dbReference type="FunFam" id="3.40.1210.10:FF:000001">
    <property type="entry name" value="5'/3'-nucleotidase SurE"/>
    <property type="match status" value="1"/>
</dbReference>
<dbReference type="SUPFAM" id="SSF64167">
    <property type="entry name" value="SurE-like"/>
    <property type="match status" value="1"/>
</dbReference>
<keyword evidence="12" id="KW-1185">Reference proteome</keyword>